<dbReference type="OrthoDB" id="2417635at2759"/>
<dbReference type="GO" id="GO:0003676">
    <property type="term" value="F:nucleic acid binding"/>
    <property type="evidence" value="ECO:0007669"/>
    <property type="project" value="InterPro"/>
</dbReference>
<dbReference type="EMBL" id="LVKB01000039">
    <property type="protein sequence ID" value="ORD97138.1"/>
    <property type="molecule type" value="Genomic_DNA"/>
</dbReference>
<evidence type="ECO:0000313" key="2">
    <source>
        <dbReference type="EMBL" id="ORD97138.1"/>
    </source>
</evidence>
<dbReference type="Proteomes" id="UP000192356">
    <property type="component" value="Unassembled WGS sequence"/>
</dbReference>
<feature type="domain" description="Tc1-like transposase DDE" evidence="1">
    <location>
        <begin position="3"/>
        <end position="105"/>
    </location>
</feature>
<evidence type="ECO:0000259" key="1">
    <source>
        <dbReference type="Pfam" id="PF13358"/>
    </source>
</evidence>
<dbReference type="InterPro" id="IPR036397">
    <property type="entry name" value="RNaseH_sf"/>
</dbReference>
<sequence length="147" mass="17271">MVWGCISYAGVGRIVFIEETMTAAVYKQLLANNLRQSACEMGLEEFILMQDNDPKHTSKLVSNWLDEKEIRVLDWRPQSPDLNPIEAIWVLVKCKLAQFGKFKKDELKEKIKEIWYNIPVNLIMKYVNSFQKRCLEVYKAKGYNTKY</sequence>
<dbReference type="AlphaFoldDB" id="A0A1X0QBJ8"/>
<dbReference type="InterPro" id="IPR038717">
    <property type="entry name" value="Tc1-like_DDE_dom"/>
</dbReference>
<protein>
    <submittedName>
        <fullName evidence="2">TCB2</fullName>
    </submittedName>
</protein>
<proteinExistence type="predicted"/>
<gene>
    <name evidence="2" type="primary">TCB2</name>
    <name evidence="2" type="ORF">HERIO_986</name>
</gene>
<keyword evidence="3" id="KW-1185">Reference proteome</keyword>
<dbReference type="Gene3D" id="3.30.420.10">
    <property type="entry name" value="Ribonuclease H-like superfamily/Ribonuclease H"/>
    <property type="match status" value="1"/>
</dbReference>
<name>A0A1X0QBJ8_9MICR</name>
<comment type="caution">
    <text evidence="2">The sequence shown here is derived from an EMBL/GenBank/DDBJ whole genome shotgun (WGS) entry which is preliminary data.</text>
</comment>
<dbReference type="VEuPathDB" id="MicrosporidiaDB:HERIO_986"/>
<reference evidence="2 3" key="1">
    <citation type="journal article" date="2017" name="Environ. Microbiol.">
        <title>Decay of the glycolytic pathway and adaptation to intranuclear parasitism within Enterocytozoonidae microsporidia.</title>
        <authorList>
            <person name="Wiredu Boakye D."/>
            <person name="Jaroenlak P."/>
            <person name="Prachumwat A."/>
            <person name="Williams T.A."/>
            <person name="Bateman K.S."/>
            <person name="Itsathitphaisarn O."/>
            <person name="Sritunyalucksana K."/>
            <person name="Paszkiewicz K.H."/>
            <person name="Moore K.A."/>
            <person name="Stentiford G.D."/>
            <person name="Williams B.A."/>
        </authorList>
    </citation>
    <scope>NUCLEOTIDE SEQUENCE [LARGE SCALE GENOMIC DNA]</scope>
    <source>
        <strain evidence="2 3">GB1</strain>
    </source>
</reference>
<evidence type="ECO:0000313" key="3">
    <source>
        <dbReference type="Proteomes" id="UP000192356"/>
    </source>
</evidence>
<dbReference type="Pfam" id="PF13358">
    <property type="entry name" value="DDE_3"/>
    <property type="match status" value="1"/>
</dbReference>
<dbReference type="VEuPathDB" id="MicrosporidiaDB:A0H76_1084"/>
<accession>A0A1X0QBJ8</accession>
<organism evidence="2 3">
    <name type="scientific">Hepatospora eriocheir</name>
    <dbReference type="NCBI Taxonomy" id="1081669"/>
    <lineage>
        <taxon>Eukaryota</taxon>
        <taxon>Fungi</taxon>
        <taxon>Fungi incertae sedis</taxon>
        <taxon>Microsporidia</taxon>
        <taxon>Hepatosporidae</taxon>
        <taxon>Hepatospora</taxon>
    </lineage>
</organism>